<sequence>MSRRDLVDGLQKGVVQIITVDYGAYIHLGGAVVTHTAPIRQHHDRDGFTYLAQAVAIDDQHIGWREDAPVFHIEGVPPPLADESPDPPPQ</sequence>
<reference evidence="2" key="1">
    <citation type="journal article" date="2019" name="Int. J. Syst. Evol. Microbiol.">
        <title>The Global Catalogue of Microorganisms (GCM) 10K type strain sequencing project: providing services to taxonomists for standard genome sequencing and annotation.</title>
        <authorList>
            <consortium name="The Broad Institute Genomics Platform"/>
            <consortium name="The Broad Institute Genome Sequencing Center for Infectious Disease"/>
            <person name="Wu L."/>
            <person name="Ma J."/>
        </authorList>
    </citation>
    <scope>NUCLEOTIDE SEQUENCE [LARGE SCALE GENOMIC DNA]</scope>
    <source>
        <strain evidence="2">JCM 4738</strain>
    </source>
</reference>
<dbReference type="Proteomes" id="UP000642673">
    <property type="component" value="Unassembled WGS sequence"/>
</dbReference>
<dbReference type="EMBL" id="BMVP01000013">
    <property type="protein sequence ID" value="GHB75101.1"/>
    <property type="molecule type" value="Genomic_DNA"/>
</dbReference>
<accession>A0ABQ3F2U1</accession>
<dbReference type="RefSeq" id="WP_381354236.1">
    <property type="nucleotide sequence ID" value="NZ_JBHSYU010000002.1"/>
</dbReference>
<name>A0ABQ3F2U1_9ACTN</name>
<evidence type="ECO:0000313" key="1">
    <source>
        <dbReference type="EMBL" id="GHB75101.1"/>
    </source>
</evidence>
<proteinExistence type="predicted"/>
<keyword evidence="2" id="KW-1185">Reference proteome</keyword>
<protein>
    <submittedName>
        <fullName evidence="1">Uncharacterized protein</fullName>
    </submittedName>
</protein>
<evidence type="ECO:0000313" key="2">
    <source>
        <dbReference type="Proteomes" id="UP000642673"/>
    </source>
</evidence>
<organism evidence="1 2">
    <name type="scientific">Streptomyces cirratus</name>
    <dbReference type="NCBI Taxonomy" id="68187"/>
    <lineage>
        <taxon>Bacteria</taxon>
        <taxon>Bacillati</taxon>
        <taxon>Actinomycetota</taxon>
        <taxon>Actinomycetes</taxon>
        <taxon>Kitasatosporales</taxon>
        <taxon>Streptomycetaceae</taxon>
        <taxon>Streptomyces</taxon>
    </lineage>
</organism>
<gene>
    <name evidence="1" type="ORF">GCM10010347_51820</name>
</gene>
<comment type="caution">
    <text evidence="1">The sequence shown here is derived from an EMBL/GenBank/DDBJ whole genome shotgun (WGS) entry which is preliminary data.</text>
</comment>